<evidence type="ECO:0000256" key="1">
    <source>
        <dbReference type="ARBA" id="ARBA00018672"/>
    </source>
</evidence>
<accession>A0A926DFM7</accession>
<dbReference type="Proteomes" id="UP000620366">
    <property type="component" value="Unassembled WGS sequence"/>
</dbReference>
<comment type="function">
    <text evidence="7">May play the central regulatory role in sporulation. It may be an element of the effector pathway responsible for the activation of sporulation genes in response to nutritional stress. Spo0A may act in concert with spo0H (a sigma factor) to control the expression of some genes that are critical to the sporulation process.</text>
</comment>
<comment type="caution">
    <text evidence="12">The sequence shown here is derived from an EMBL/GenBank/DDBJ whole genome shotgun (WGS) entry which is preliminary data.</text>
</comment>
<dbReference type="PROSITE" id="PS51755">
    <property type="entry name" value="OMPR_PHOB"/>
    <property type="match status" value="1"/>
</dbReference>
<keyword evidence="4" id="KW-0805">Transcription regulation</keyword>
<evidence type="ECO:0000256" key="3">
    <source>
        <dbReference type="ARBA" id="ARBA00023012"/>
    </source>
</evidence>
<evidence type="ECO:0000256" key="6">
    <source>
        <dbReference type="ARBA" id="ARBA00023163"/>
    </source>
</evidence>
<dbReference type="GO" id="GO:0000156">
    <property type="term" value="F:phosphorelay response regulator activity"/>
    <property type="evidence" value="ECO:0007669"/>
    <property type="project" value="TreeGrafter"/>
</dbReference>
<dbReference type="Gene3D" id="1.10.10.10">
    <property type="entry name" value="Winged helix-like DNA-binding domain superfamily/Winged helix DNA-binding domain"/>
    <property type="match status" value="1"/>
</dbReference>
<dbReference type="InterPro" id="IPR001867">
    <property type="entry name" value="OmpR/PhoB-type_DNA-bd"/>
</dbReference>
<feature type="domain" description="Response regulatory" evidence="10">
    <location>
        <begin position="4"/>
        <end position="118"/>
    </location>
</feature>
<dbReference type="InterPro" id="IPR039420">
    <property type="entry name" value="WalR-like"/>
</dbReference>
<dbReference type="EMBL" id="JACRSP010000004">
    <property type="protein sequence ID" value="MBC8536919.1"/>
    <property type="molecule type" value="Genomic_DNA"/>
</dbReference>
<keyword evidence="5 9" id="KW-0238">DNA-binding</keyword>
<sequence length="232" mass="26734">MEQVILMIEDEKTIADIVEFNLRREGFSTVTAYDGAEGLERARKGRFSLILLDVMLPGLDGWEVLKALRRDGDTTPILMLTAREEEIDKIRGLELGADDYITKPFSMKELLARIRANIRRVAYESLERSEQTTEVTARELTINLERVEARKNGTLVELSNREFSLLSFFATHPGKVFSREELLSNVWGYEGYLGDLRAVDVMIRRLREKIEEDPAEPQFIMTKRGAGYYFEM</sequence>
<evidence type="ECO:0000256" key="4">
    <source>
        <dbReference type="ARBA" id="ARBA00023015"/>
    </source>
</evidence>
<organism evidence="12 13">
    <name type="scientific">Feifania hominis</name>
    <dbReference type="NCBI Taxonomy" id="2763660"/>
    <lineage>
        <taxon>Bacteria</taxon>
        <taxon>Bacillati</taxon>
        <taxon>Bacillota</taxon>
        <taxon>Clostridia</taxon>
        <taxon>Eubacteriales</taxon>
        <taxon>Feifaniaceae</taxon>
        <taxon>Feifania</taxon>
    </lineage>
</organism>
<dbReference type="InterPro" id="IPR011006">
    <property type="entry name" value="CheY-like_superfamily"/>
</dbReference>
<dbReference type="InterPro" id="IPR001789">
    <property type="entry name" value="Sig_transdc_resp-reg_receiver"/>
</dbReference>
<evidence type="ECO:0000256" key="9">
    <source>
        <dbReference type="PROSITE-ProRule" id="PRU01091"/>
    </source>
</evidence>
<dbReference type="CDD" id="cd00383">
    <property type="entry name" value="trans_reg_C"/>
    <property type="match status" value="1"/>
</dbReference>
<feature type="DNA-binding region" description="OmpR/PhoB-type" evidence="9">
    <location>
        <begin position="130"/>
        <end position="232"/>
    </location>
</feature>
<name>A0A926DFM7_9FIRM</name>
<feature type="modified residue" description="4-aspartylphosphate" evidence="8">
    <location>
        <position position="53"/>
    </location>
</feature>
<evidence type="ECO:0000256" key="8">
    <source>
        <dbReference type="PROSITE-ProRule" id="PRU00169"/>
    </source>
</evidence>
<evidence type="ECO:0000256" key="5">
    <source>
        <dbReference type="ARBA" id="ARBA00023125"/>
    </source>
</evidence>
<dbReference type="CDD" id="cd17574">
    <property type="entry name" value="REC_OmpR"/>
    <property type="match status" value="1"/>
</dbReference>
<dbReference type="RefSeq" id="WP_249300972.1">
    <property type="nucleotide sequence ID" value="NZ_JACRSP010000004.1"/>
</dbReference>
<evidence type="ECO:0000256" key="2">
    <source>
        <dbReference type="ARBA" id="ARBA00022553"/>
    </source>
</evidence>
<gene>
    <name evidence="12" type="ORF">H8695_09495</name>
</gene>
<dbReference type="SUPFAM" id="SSF46894">
    <property type="entry name" value="C-terminal effector domain of the bipartite response regulators"/>
    <property type="match status" value="1"/>
</dbReference>
<proteinExistence type="predicted"/>
<dbReference type="InterPro" id="IPR036388">
    <property type="entry name" value="WH-like_DNA-bd_sf"/>
</dbReference>
<evidence type="ECO:0000313" key="12">
    <source>
        <dbReference type="EMBL" id="MBC8536919.1"/>
    </source>
</evidence>
<keyword evidence="3" id="KW-0902">Two-component regulatory system</keyword>
<dbReference type="PANTHER" id="PTHR48111:SF21">
    <property type="entry name" value="DNA-BINDING DUAL MASTER TRANSCRIPTIONAL REGULATOR RPAA"/>
    <property type="match status" value="1"/>
</dbReference>
<evidence type="ECO:0000259" key="11">
    <source>
        <dbReference type="PROSITE" id="PS51755"/>
    </source>
</evidence>
<evidence type="ECO:0000256" key="7">
    <source>
        <dbReference type="ARBA" id="ARBA00024867"/>
    </source>
</evidence>
<keyword evidence="6" id="KW-0804">Transcription</keyword>
<dbReference type="AlphaFoldDB" id="A0A926DFM7"/>
<dbReference type="PANTHER" id="PTHR48111">
    <property type="entry name" value="REGULATOR OF RPOS"/>
    <property type="match status" value="1"/>
</dbReference>
<dbReference type="GO" id="GO:0006355">
    <property type="term" value="P:regulation of DNA-templated transcription"/>
    <property type="evidence" value="ECO:0007669"/>
    <property type="project" value="InterPro"/>
</dbReference>
<dbReference type="FunFam" id="1.10.10.10:FF:000018">
    <property type="entry name" value="DNA-binding response regulator ResD"/>
    <property type="match status" value="1"/>
</dbReference>
<dbReference type="GO" id="GO:0032993">
    <property type="term" value="C:protein-DNA complex"/>
    <property type="evidence" value="ECO:0007669"/>
    <property type="project" value="TreeGrafter"/>
</dbReference>
<dbReference type="GO" id="GO:0005829">
    <property type="term" value="C:cytosol"/>
    <property type="evidence" value="ECO:0007669"/>
    <property type="project" value="TreeGrafter"/>
</dbReference>
<feature type="domain" description="OmpR/PhoB-type" evidence="11">
    <location>
        <begin position="130"/>
        <end position="232"/>
    </location>
</feature>
<protein>
    <recommendedName>
        <fullName evidence="1">Stage 0 sporulation protein A homolog</fullName>
    </recommendedName>
</protein>
<evidence type="ECO:0000313" key="13">
    <source>
        <dbReference type="Proteomes" id="UP000620366"/>
    </source>
</evidence>
<dbReference type="FunFam" id="3.40.50.2300:FF:000001">
    <property type="entry name" value="DNA-binding response regulator PhoB"/>
    <property type="match status" value="1"/>
</dbReference>
<dbReference type="Pfam" id="PF00486">
    <property type="entry name" value="Trans_reg_C"/>
    <property type="match status" value="1"/>
</dbReference>
<dbReference type="InterPro" id="IPR016032">
    <property type="entry name" value="Sig_transdc_resp-reg_C-effctor"/>
</dbReference>
<dbReference type="Pfam" id="PF00072">
    <property type="entry name" value="Response_reg"/>
    <property type="match status" value="1"/>
</dbReference>
<dbReference type="SUPFAM" id="SSF52172">
    <property type="entry name" value="CheY-like"/>
    <property type="match status" value="1"/>
</dbReference>
<keyword evidence="13" id="KW-1185">Reference proteome</keyword>
<dbReference type="GO" id="GO:0000976">
    <property type="term" value="F:transcription cis-regulatory region binding"/>
    <property type="evidence" value="ECO:0007669"/>
    <property type="project" value="TreeGrafter"/>
</dbReference>
<keyword evidence="2 8" id="KW-0597">Phosphoprotein</keyword>
<dbReference type="SMART" id="SM00862">
    <property type="entry name" value="Trans_reg_C"/>
    <property type="match status" value="1"/>
</dbReference>
<evidence type="ECO:0000259" key="10">
    <source>
        <dbReference type="PROSITE" id="PS50110"/>
    </source>
</evidence>
<dbReference type="SMART" id="SM00448">
    <property type="entry name" value="REC"/>
    <property type="match status" value="1"/>
</dbReference>
<dbReference type="PROSITE" id="PS50110">
    <property type="entry name" value="RESPONSE_REGULATORY"/>
    <property type="match status" value="1"/>
</dbReference>
<dbReference type="Gene3D" id="6.10.250.690">
    <property type="match status" value="1"/>
</dbReference>
<dbReference type="Gene3D" id="3.40.50.2300">
    <property type="match status" value="1"/>
</dbReference>
<reference evidence="12" key="1">
    <citation type="submission" date="2020-08" db="EMBL/GenBank/DDBJ databases">
        <title>Genome public.</title>
        <authorList>
            <person name="Liu C."/>
            <person name="Sun Q."/>
        </authorList>
    </citation>
    <scope>NUCLEOTIDE SEQUENCE</scope>
    <source>
        <strain evidence="12">BX7</strain>
    </source>
</reference>